<protein>
    <submittedName>
        <fullName evidence="1">Uncharacterized protein</fullName>
    </submittedName>
</protein>
<accession>A0A3L6QFG5</accession>
<evidence type="ECO:0000313" key="2">
    <source>
        <dbReference type="Proteomes" id="UP000275267"/>
    </source>
</evidence>
<evidence type="ECO:0000313" key="1">
    <source>
        <dbReference type="EMBL" id="RLM78465.1"/>
    </source>
</evidence>
<dbReference type="Proteomes" id="UP000275267">
    <property type="component" value="Unassembled WGS sequence"/>
</dbReference>
<keyword evidence="2" id="KW-1185">Reference proteome</keyword>
<dbReference type="AlphaFoldDB" id="A0A3L6QFG5"/>
<reference evidence="2" key="1">
    <citation type="journal article" date="2019" name="Nat. Commun.">
        <title>The genome of broomcorn millet.</title>
        <authorList>
            <person name="Zou C."/>
            <person name="Miki D."/>
            <person name="Li D."/>
            <person name="Tang Q."/>
            <person name="Xiao L."/>
            <person name="Rajput S."/>
            <person name="Deng P."/>
            <person name="Jia W."/>
            <person name="Huang R."/>
            <person name="Zhang M."/>
            <person name="Sun Y."/>
            <person name="Hu J."/>
            <person name="Fu X."/>
            <person name="Schnable P.S."/>
            <person name="Li F."/>
            <person name="Zhang H."/>
            <person name="Feng B."/>
            <person name="Zhu X."/>
            <person name="Liu R."/>
            <person name="Schnable J.C."/>
            <person name="Zhu J.-K."/>
            <person name="Zhang H."/>
        </authorList>
    </citation>
    <scope>NUCLEOTIDE SEQUENCE [LARGE SCALE GENOMIC DNA]</scope>
</reference>
<name>A0A3L6QFG5_PANMI</name>
<comment type="caution">
    <text evidence="1">The sequence shown here is derived from an EMBL/GenBank/DDBJ whole genome shotgun (WGS) entry which is preliminary data.</text>
</comment>
<gene>
    <name evidence="1" type="ORF">C2845_PM12G22530</name>
</gene>
<sequence>MRSCLALHRSLMKMVHLERQLSVWNDGPRVKDNARCLSICLGRAEVMFGSQLSSWPVGVVEFTVEGAAASLVFASR</sequence>
<proteinExistence type="predicted"/>
<organism evidence="1 2">
    <name type="scientific">Panicum miliaceum</name>
    <name type="common">Proso millet</name>
    <name type="synonym">Broomcorn millet</name>
    <dbReference type="NCBI Taxonomy" id="4540"/>
    <lineage>
        <taxon>Eukaryota</taxon>
        <taxon>Viridiplantae</taxon>
        <taxon>Streptophyta</taxon>
        <taxon>Embryophyta</taxon>
        <taxon>Tracheophyta</taxon>
        <taxon>Spermatophyta</taxon>
        <taxon>Magnoliopsida</taxon>
        <taxon>Liliopsida</taxon>
        <taxon>Poales</taxon>
        <taxon>Poaceae</taxon>
        <taxon>PACMAD clade</taxon>
        <taxon>Panicoideae</taxon>
        <taxon>Panicodae</taxon>
        <taxon>Paniceae</taxon>
        <taxon>Panicinae</taxon>
        <taxon>Panicum</taxon>
        <taxon>Panicum sect. Panicum</taxon>
    </lineage>
</organism>
<dbReference type="EMBL" id="PQIB02000012">
    <property type="protein sequence ID" value="RLM78465.1"/>
    <property type="molecule type" value="Genomic_DNA"/>
</dbReference>